<evidence type="ECO:0000256" key="7">
    <source>
        <dbReference type="ARBA" id="ARBA00022840"/>
    </source>
</evidence>
<evidence type="ECO:0000256" key="1">
    <source>
        <dbReference type="ARBA" id="ARBA00001946"/>
    </source>
</evidence>
<feature type="domain" description="Protein kinase" evidence="13">
    <location>
        <begin position="375"/>
        <end position="637"/>
    </location>
</feature>
<feature type="binding site" evidence="11">
    <location>
        <position position="75"/>
    </location>
    <ligand>
        <name>ATP</name>
        <dbReference type="ChEBI" id="CHEBI:30616"/>
    </ligand>
</feature>
<dbReference type="PROSITE" id="PS00108">
    <property type="entry name" value="PROTEIN_KINASE_ST"/>
    <property type="match status" value="2"/>
</dbReference>
<comment type="cofactor">
    <cofactor evidence="1">
        <name>Mg(2+)</name>
        <dbReference type="ChEBI" id="CHEBI:18420"/>
    </cofactor>
</comment>
<evidence type="ECO:0000259" key="13">
    <source>
        <dbReference type="PROSITE" id="PS50011"/>
    </source>
</evidence>
<evidence type="ECO:0000313" key="15">
    <source>
        <dbReference type="Proteomes" id="UP000678499"/>
    </source>
</evidence>
<protein>
    <recommendedName>
        <fullName evidence="13">Protein kinase domain-containing protein</fullName>
    </recommendedName>
</protein>
<feature type="binding site" evidence="11">
    <location>
        <position position="406"/>
    </location>
    <ligand>
        <name>ATP</name>
        <dbReference type="ChEBI" id="CHEBI:30616"/>
    </ligand>
</feature>
<dbReference type="PROSITE" id="PS50011">
    <property type="entry name" value="PROTEIN_KINASE_DOM"/>
    <property type="match status" value="2"/>
</dbReference>
<feature type="region of interest" description="Disordered" evidence="12">
    <location>
        <begin position="1"/>
        <end position="31"/>
    </location>
</feature>
<evidence type="ECO:0000256" key="2">
    <source>
        <dbReference type="ARBA" id="ARBA00022473"/>
    </source>
</evidence>
<feature type="domain" description="Protein kinase" evidence="13">
    <location>
        <begin position="42"/>
        <end position="306"/>
    </location>
</feature>
<dbReference type="GO" id="GO:0050321">
    <property type="term" value="F:tau-protein kinase activity"/>
    <property type="evidence" value="ECO:0007669"/>
    <property type="project" value="TreeGrafter"/>
</dbReference>
<evidence type="ECO:0000256" key="6">
    <source>
        <dbReference type="ARBA" id="ARBA00022782"/>
    </source>
</evidence>
<keyword evidence="8" id="KW-0460">Magnesium</keyword>
<dbReference type="PROSITE" id="PS00107">
    <property type="entry name" value="PROTEIN_KINASE_ATP"/>
    <property type="match status" value="2"/>
</dbReference>
<dbReference type="AlphaFoldDB" id="A0A7R9GGX3"/>
<keyword evidence="5 11" id="KW-0547">Nucleotide-binding</keyword>
<dbReference type="Proteomes" id="UP000678499">
    <property type="component" value="Unassembled WGS sequence"/>
</dbReference>
<dbReference type="GO" id="GO:0005737">
    <property type="term" value="C:cytoplasm"/>
    <property type="evidence" value="ECO:0007669"/>
    <property type="project" value="TreeGrafter"/>
</dbReference>
<dbReference type="Pfam" id="PF00069">
    <property type="entry name" value="Pkinase"/>
    <property type="match status" value="2"/>
</dbReference>
<organism evidence="14">
    <name type="scientific">Notodromas monacha</name>
    <dbReference type="NCBI Taxonomy" id="399045"/>
    <lineage>
        <taxon>Eukaryota</taxon>
        <taxon>Metazoa</taxon>
        <taxon>Ecdysozoa</taxon>
        <taxon>Arthropoda</taxon>
        <taxon>Crustacea</taxon>
        <taxon>Oligostraca</taxon>
        <taxon>Ostracoda</taxon>
        <taxon>Podocopa</taxon>
        <taxon>Podocopida</taxon>
        <taxon>Cypridocopina</taxon>
        <taxon>Cypridoidea</taxon>
        <taxon>Cyprididae</taxon>
        <taxon>Notodromas</taxon>
    </lineage>
</organism>
<accession>A0A7R9GGX3</accession>
<dbReference type="Gene3D" id="1.10.510.10">
    <property type="entry name" value="Transferase(Phosphotransferase) domain 1"/>
    <property type="match status" value="2"/>
</dbReference>
<evidence type="ECO:0000313" key="14">
    <source>
        <dbReference type="EMBL" id="CAD7280543.1"/>
    </source>
</evidence>
<dbReference type="InterPro" id="IPR017441">
    <property type="entry name" value="Protein_kinase_ATP_BS"/>
</dbReference>
<dbReference type="EMBL" id="OA884277">
    <property type="protein sequence ID" value="CAD7280543.1"/>
    <property type="molecule type" value="Genomic_DNA"/>
</dbReference>
<evidence type="ECO:0000256" key="10">
    <source>
        <dbReference type="ARBA" id="ARBA00022871"/>
    </source>
</evidence>
<dbReference type="OrthoDB" id="248923at2759"/>
<dbReference type="InterPro" id="IPR000719">
    <property type="entry name" value="Prot_kinase_dom"/>
</dbReference>
<evidence type="ECO:0000256" key="5">
    <source>
        <dbReference type="ARBA" id="ARBA00022741"/>
    </source>
</evidence>
<dbReference type="EMBL" id="CAJPEX010002240">
    <property type="protein sequence ID" value="CAG0920695.1"/>
    <property type="molecule type" value="Genomic_DNA"/>
</dbReference>
<keyword evidence="6" id="KW-0221">Differentiation</keyword>
<reference evidence="14" key="1">
    <citation type="submission" date="2020-11" db="EMBL/GenBank/DDBJ databases">
        <authorList>
            <person name="Tran Van P."/>
        </authorList>
    </citation>
    <scope>NUCLEOTIDE SEQUENCE</scope>
</reference>
<dbReference type="PANTHER" id="PTHR24346:SF102">
    <property type="entry name" value="TESTIS-SPECIFIC SERINE_THREONINE-PROTEIN KINASE 1"/>
    <property type="match status" value="1"/>
</dbReference>
<dbReference type="GO" id="GO:0005524">
    <property type="term" value="F:ATP binding"/>
    <property type="evidence" value="ECO:0007669"/>
    <property type="project" value="UniProtKB-UniRule"/>
</dbReference>
<keyword evidence="10" id="KW-0744">Spermatogenesis</keyword>
<gene>
    <name evidence="14" type="ORF">NMOB1V02_LOCUS8202</name>
</gene>
<dbReference type="InterPro" id="IPR011009">
    <property type="entry name" value="Kinase-like_dom_sf"/>
</dbReference>
<dbReference type="CDD" id="cd14080">
    <property type="entry name" value="STKc_TSSK-like"/>
    <property type="match status" value="1"/>
</dbReference>
<keyword evidence="9" id="KW-0832">Ubl conjugation</keyword>
<dbReference type="InterPro" id="IPR008271">
    <property type="entry name" value="Ser/Thr_kinase_AS"/>
</dbReference>
<evidence type="ECO:0000256" key="12">
    <source>
        <dbReference type="SAM" id="MobiDB-lite"/>
    </source>
</evidence>
<proteinExistence type="predicted"/>
<evidence type="ECO:0000256" key="8">
    <source>
        <dbReference type="ARBA" id="ARBA00022842"/>
    </source>
</evidence>
<sequence length="728" mass="82866">MTSEQADDTRLYEAEPQAEKDDVGVPLTEKTSEDNALEKKGYRLMELIGLGSYGKVRLAEFKHYRGGATETLACKIVNKNECPKEFVRKFFPRELDIIVTMDHANIIRVHSILLREPKIYIFMQHAQFGDMLEYIMKVGALPEGQAQVWFKQLIGGLIYCHERNIAHRDLKCENVLITANWNIKLTDFGFARRTKNPDGTDVLSETYCGSAAYAAPEVIRGQRYDPKNSDIWSTGIILYIMLNGSMPFSDGNIKKLLEDQENGRWEMRARVAAKTSQHVKTLLKKILEPVIPARISLRLIGEDEWLTDEMQEQLYKSWTKMIEANKKVDREGHHLDDVHRPVETCAKQKDAHDHSTGTKCSRRPSEEIALGKKGYVLGDKIGEGSYAEVCLAEFHKVDKIQVLACKIVDRSKCPKEFVKKFFPRELEIIKSLDHPNIVRIHSILERHQRIYIFMQYAENGNLLDHVKRTLGLSEPQSHVWFKQLVGGLLYLHQRDIAHRDLKCENILITGKWNIKIGDFGFSRRCTSESGKRCLSDTYCGSVAYGAPEVIRGEPYNPKMSDIWSLGVILYIMLNGSMPFDDTKVRKLLRDQEKRNWSFRSRVKDKLSHQVKTLVVRMLEPDLTKRSPLWQVANDVWLSSEMEKLLWANTPVLRPAAFAADVRQEHHPQQQQHPVTRLLHGHALANGAMEPRIDIQGVPCKPGVAVTAGAVQSNNPNIGVTGTAGGVEI</sequence>
<dbReference type="SMART" id="SM00220">
    <property type="entry name" value="S_TKc"/>
    <property type="match status" value="2"/>
</dbReference>
<keyword evidence="3" id="KW-0597">Phosphoprotein</keyword>
<keyword evidence="2" id="KW-0217">Developmental protein</keyword>
<feature type="compositionally biased region" description="Basic and acidic residues" evidence="12">
    <location>
        <begin position="7"/>
        <end position="23"/>
    </location>
</feature>
<dbReference type="FunFam" id="1.10.510.10:FF:000658">
    <property type="entry name" value="Protein CBG12184"/>
    <property type="match status" value="2"/>
</dbReference>
<evidence type="ECO:0000256" key="4">
    <source>
        <dbReference type="ARBA" id="ARBA00022723"/>
    </source>
</evidence>
<evidence type="ECO:0000256" key="3">
    <source>
        <dbReference type="ARBA" id="ARBA00022553"/>
    </source>
</evidence>
<keyword evidence="4" id="KW-0479">Metal-binding</keyword>
<dbReference type="GO" id="GO:0007283">
    <property type="term" value="P:spermatogenesis"/>
    <property type="evidence" value="ECO:0007669"/>
    <property type="project" value="UniProtKB-KW"/>
</dbReference>
<dbReference type="SUPFAM" id="SSF56112">
    <property type="entry name" value="Protein kinase-like (PK-like)"/>
    <property type="match status" value="2"/>
</dbReference>
<dbReference type="GO" id="GO:0030154">
    <property type="term" value="P:cell differentiation"/>
    <property type="evidence" value="ECO:0007669"/>
    <property type="project" value="UniProtKB-KW"/>
</dbReference>
<dbReference type="GO" id="GO:0035556">
    <property type="term" value="P:intracellular signal transduction"/>
    <property type="evidence" value="ECO:0007669"/>
    <property type="project" value="TreeGrafter"/>
</dbReference>
<dbReference type="GO" id="GO:0000226">
    <property type="term" value="P:microtubule cytoskeleton organization"/>
    <property type="evidence" value="ECO:0007669"/>
    <property type="project" value="TreeGrafter"/>
</dbReference>
<name>A0A7R9GGX3_9CRUS</name>
<keyword evidence="15" id="KW-1185">Reference proteome</keyword>
<keyword evidence="7 11" id="KW-0067">ATP-binding</keyword>
<dbReference type="GO" id="GO:0000287">
    <property type="term" value="F:magnesium ion binding"/>
    <property type="evidence" value="ECO:0007669"/>
    <property type="project" value="UniProtKB-ARBA"/>
</dbReference>
<evidence type="ECO:0000256" key="9">
    <source>
        <dbReference type="ARBA" id="ARBA00022843"/>
    </source>
</evidence>
<dbReference type="PANTHER" id="PTHR24346">
    <property type="entry name" value="MAP/MICROTUBULE AFFINITY-REGULATING KINASE"/>
    <property type="match status" value="1"/>
</dbReference>
<evidence type="ECO:0000256" key="11">
    <source>
        <dbReference type="PROSITE-ProRule" id="PRU10141"/>
    </source>
</evidence>